<dbReference type="InterPro" id="IPR046960">
    <property type="entry name" value="PPR_At4g14850-like_plant"/>
</dbReference>
<name>A0A9D4VX95_PEA</name>
<dbReference type="Gene3D" id="1.25.40.10">
    <property type="entry name" value="Tetratricopeptide repeat domain"/>
    <property type="match status" value="2"/>
</dbReference>
<organism evidence="3 4">
    <name type="scientific">Pisum sativum</name>
    <name type="common">Garden pea</name>
    <name type="synonym">Lathyrus oleraceus</name>
    <dbReference type="NCBI Taxonomy" id="3888"/>
    <lineage>
        <taxon>Eukaryota</taxon>
        <taxon>Viridiplantae</taxon>
        <taxon>Streptophyta</taxon>
        <taxon>Embryophyta</taxon>
        <taxon>Tracheophyta</taxon>
        <taxon>Spermatophyta</taxon>
        <taxon>Magnoliopsida</taxon>
        <taxon>eudicotyledons</taxon>
        <taxon>Gunneridae</taxon>
        <taxon>Pentapetalae</taxon>
        <taxon>rosids</taxon>
        <taxon>fabids</taxon>
        <taxon>Fabales</taxon>
        <taxon>Fabaceae</taxon>
        <taxon>Papilionoideae</taxon>
        <taxon>50 kb inversion clade</taxon>
        <taxon>NPAAA clade</taxon>
        <taxon>Hologalegina</taxon>
        <taxon>IRL clade</taxon>
        <taxon>Fabeae</taxon>
        <taxon>Lathyrus</taxon>
    </lineage>
</organism>
<evidence type="ECO:0008006" key="5">
    <source>
        <dbReference type="Google" id="ProtNLM"/>
    </source>
</evidence>
<sequence>MISRKDLISWDSILDAFGEKRHHSRFISLLHLMLRIGIRPDYVTILTIIHFCASLLRVEKVKEIHGYSISTVSLFSATAPTVGNAILDAYSKCGNIEYTNKIFQNLSGKRNLVTHAGRIDEGMRIFDSIEKIHAMKPTMEQCACVVDLLARGGRVSEAYSFVTKMTIEANAYTSGTKFESSQKMSITPASKEIVGSSARLLNSLVSPRFYQHYKHNEEQFWKIQQNYTPFSTIDVGFVP</sequence>
<dbReference type="AlphaFoldDB" id="A0A9D4VX95"/>
<dbReference type="Gramene" id="Psat07G0614400-T1">
    <property type="protein sequence ID" value="KAI5391173.1"/>
    <property type="gene ID" value="KIW84_076144"/>
</dbReference>
<proteinExistence type="predicted"/>
<dbReference type="GO" id="GO:0009451">
    <property type="term" value="P:RNA modification"/>
    <property type="evidence" value="ECO:0007669"/>
    <property type="project" value="InterPro"/>
</dbReference>
<reference evidence="3 4" key="1">
    <citation type="journal article" date="2022" name="Nat. Genet.">
        <title>Improved pea reference genome and pan-genome highlight genomic features and evolutionary characteristics.</title>
        <authorList>
            <person name="Yang T."/>
            <person name="Liu R."/>
            <person name="Luo Y."/>
            <person name="Hu S."/>
            <person name="Wang D."/>
            <person name="Wang C."/>
            <person name="Pandey M.K."/>
            <person name="Ge S."/>
            <person name="Xu Q."/>
            <person name="Li N."/>
            <person name="Li G."/>
            <person name="Huang Y."/>
            <person name="Saxena R.K."/>
            <person name="Ji Y."/>
            <person name="Li M."/>
            <person name="Yan X."/>
            <person name="He Y."/>
            <person name="Liu Y."/>
            <person name="Wang X."/>
            <person name="Xiang C."/>
            <person name="Varshney R.K."/>
            <person name="Ding H."/>
            <person name="Gao S."/>
            <person name="Zong X."/>
        </authorList>
    </citation>
    <scope>NUCLEOTIDE SEQUENCE [LARGE SCALE GENOMIC DNA]</scope>
    <source>
        <strain evidence="3 4">cv. Zhongwan 6</strain>
    </source>
</reference>
<evidence type="ECO:0000313" key="4">
    <source>
        <dbReference type="Proteomes" id="UP001058974"/>
    </source>
</evidence>
<evidence type="ECO:0000313" key="3">
    <source>
        <dbReference type="EMBL" id="KAI5391173.1"/>
    </source>
</evidence>
<accession>A0A9D4VX95</accession>
<dbReference type="PROSITE" id="PS51375">
    <property type="entry name" value="PPR"/>
    <property type="match status" value="1"/>
</dbReference>
<dbReference type="Proteomes" id="UP001058974">
    <property type="component" value="Chromosome 7"/>
</dbReference>
<dbReference type="InterPro" id="IPR011990">
    <property type="entry name" value="TPR-like_helical_dom_sf"/>
</dbReference>
<feature type="repeat" description="PPR" evidence="2">
    <location>
        <begin position="6"/>
        <end position="40"/>
    </location>
</feature>
<keyword evidence="1" id="KW-0677">Repeat</keyword>
<dbReference type="OrthoDB" id="9990610at2759"/>
<keyword evidence="4" id="KW-1185">Reference proteome</keyword>
<protein>
    <recommendedName>
        <fullName evidence="5">Pentatricopeptide repeat-containing protein</fullName>
    </recommendedName>
</protein>
<dbReference type="InterPro" id="IPR002885">
    <property type="entry name" value="PPR_rpt"/>
</dbReference>
<dbReference type="EMBL" id="JAMSHJ010000007">
    <property type="protein sequence ID" value="KAI5391173.1"/>
    <property type="molecule type" value="Genomic_DNA"/>
</dbReference>
<gene>
    <name evidence="3" type="ORF">KIW84_076144</name>
</gene>
<comment type="caution">
    <text evidence="3">The sequence shown here is derived from an EMBL/GenBank/DDBJ whole genome shotgun (WGS) entry which is preliminary data.</text>
</comment>
<dbReference type="PANTHER" id="PTHR47926">
    <property type="entry name" value="PENTATRICOPEPTIDE REPEAT-CONTAINING PROTEIN"/>
    <property type="match status" value="1"/>
</dbReference>
<dbReference type="GO" id="GO:0003723">
    <property type="term" value="F:RNA binding"/>
    <property type="evidence" value="ECO:0007669"/>
    <property type="project" value="InterPro"/>
</dbReference>
<evidence type="ECO:0000256" key="1">
    <source>
        <dbReference type="ARBA" id="ARBA00022737"/>
    </source>
</evidence>
<evidence type="ECO:0000256" key="2">
    <source>
        <dbReference type="PROSITE-ProRule" id="PRU00708"/>
    </source>
</evidence>